<protein>
    <submittedName>
        <fullName evidence="3">Uncharacterized protein</fullName>
    </submittedName>
</protein>
<comment type="caution">
    <text evidence="3">The sequence shown here is derived from an EMBL/GenBank/DDBJ whole genome shotgun (WGS) entry which is preliminary data.</text>
</comment>
<sequence length="558" mass="59640">MAVHQLIWIVLIGAVLIVGFPVKSPDTVNEEDRLNYEKYVRQLEKKHKFAYNDIDQPWQPISDDDSDEDDSHEIVLKPENSVSVQPLVKDDVKLTSQSPVVLANQAPITPVIKAEETPAVPVIKAEETPVVPVIKAEEIPAVPVTKTEETPVVPVIKTEETPAVPVIKAEETPVVPVTKAEETPAVPVIKTEETPAVLVTETEETPILPVTKAEEVPVVAPVTEAGKEQQVADAISEIVAAIAEDEVATTTHEKLLTSSDIEDDVPATTTHEKLLGVADEVEGSGQSDAAVAEEESVTVIHSNEPIEDSTFSALKTDLDVESVTKVTDDSDVNEGSGQPLSDSVTNSADEGSGGQPLSDSADEGSGQPQIENAFADEGSGAADSNTEGSGLVDDLIKEIDHTIQPEISNEESSTGTHFDLHLKDALAFDSPSATTEFLTTDDVLNEKEVKSTDIPTADEIFHKQLPTCTQIATTEIQPSPTIKSAQAEDSTEVVIADSTDAINDFRQVSAATSDLTDRPVEDTTSVNVQLNDEILADETLLKNTTEKPDDSHSTPSDV</sequence>
<evidence type="ECO:0000256" key="1">
    <source>
        <dbReference type="SAM" id="MobiDB-lite"/>
    </source>
</evidence>
<feature type="chain" id="PRO_5035256428" evidence="2">
    <location>
        <begin position="20"/>
        <end position="558"/>
    </location>
</feature>
<dbReference type="AlphaFoldDB" id="A0A8J2RSJ9"/>
<feature type="compositionally biased region" description="Polar residues" evidence="1">
    <location>
        <begin position="333"/>
        <end position="349"/>
    </location>
</feature>
<feature type="region of interest" description="Disordered" evidence="1">
    <location>
        <begin position="537"/>
        <end position="558"/>
    </location>
</feature>
<proteinExistence type="predicted"/>
<feature type="region of interest" description="Disordered" evidence="1">
    <location>
        <begin position="512"/>
        <end position="531"/>
    </location>
</feature>
<feature type="region of interest" description="Disordered" evidence="1">
    <location>
        <begin position="325"/>
        <end position="389"/>
    </location>
</feature>
<keyword evidence="4" id="KW-1185">Reference proteome</keyword>
<dbReference type="EMBL" id="CAKKLH010000070">
    <property type="protein sequence ID" value="CAH0102026.1"/>
    <property type="molecule type" value="Genomic_DNA"/>
</dbReference>
<evidence type="ECO:0000313" key="4">
    <source>
        <dbReference type="Proteomes" id="UP000789390"/>
    </source>
</evidence>
<dbReference type="Proteomes" id="UP000789390">
    <property type="component" value="Unassembled WGS sequence"/>
</dbReference>
<evidence type="ECO:0000256" key="2">
    <source>
        <dbReference type="SAM" id="SignalP"/>
    </source>
</evidence>
<evidence type="ECO:0000313" key="3">
    <source>
        <dbReference type="EMBL" id="CAH0102026.1"/>
    </source>
</evidence>
<feature type="signal peptide" evidence="2">
    <location>
        <begin position="1"/>
        <end position="19"/>
    </location>
</feature>
<name>A0A8J2RSJ9_9CRUS</name>
<dbReference type="OrthoDB" id="62853at2759"/>
<feature type="region of interest" description="Disordered" evidence="1">
    <location>
        <begin position="281"/>
        <end position="304"/>
    </location>
</feature>
<accession>A0A8J2RSJ9</accession>
<organism evidence="3 4">
    <name type="scientific">Daphnia galeata</name>
    <dbReference type="NCBI Taxonomy" id="27404"/>
    <lineage>
        <taxon>Eukaryota</taxon>
        <taxon>Metazoa</taxon>
        <taxon>Ecdysozoa</taxon>
        <taxon>Arthropoda</taxon>
        <taxon>Crustacea</taxon>
        <taxon>Branchiopoda</taxon>
        <taxon>Diplostraca</taxon>
        <taxon>Cladocera</taxon>
        <taxon>Anomopoda</taxon>
        <taxon>Daphniidae</taxon>
        <taxon>Daphnia</taxon>
    </lineage>
</organism>
<gene>
    <name evidence="3" type="ORF">DGAL_LOCUS4401</name>
</gene>
<keyword evidence="2" id="KW-0732">Signal</keyword>
<reference evidence="3" key="1">
    <citation type="submission" date="2021-11" db="EMBL/GenBank/DDBJ databases">
        <authorList>
            <person name="Schell T."/>
        </authorList>
    </citation>
    <scope>NUCLEOTIDE SEQUENCE</scope>
    <source>
        <strain evidence="3">M5</strain>
    </source>
</reference>